<gene>
    <name evidence="1" type="ORF">EZS27_034490</name>
</gene>
<accession>A0A5J4Q1Q8</accession>
<comment type="caution">
    <text evidence="1">The sequence shown here is derived from an EMBL/GenBank/DDBJ whole genome shotgun (WGS) entry which is preliminary data.</text>
</comment>
<feature type="non-terminal residue" evidence="1">
    <location>
        <position position="1"/>
    </location>
</feature>
<proteinExistence type="predicted"/>
<reference evidence="1" key="1">
    <citation type="submission" date="2019-03" db="EMBL/GenBank/DDBJ databases">
        <title>Single cell metagenomics reveals metabolic interactions within the superorganism composed of flagellate Streblomastix strix and complex community of Bacteroidetes bacteria on its surface.</title>
        <authorList>
            <person name="Treitli S.C."/>
            <person name="Kolisko M."/>
            <person name="Husnik F."/>
            <person name="Keeling P."/>
            <person name="Hampl V."/>
        </authorList>
    </citation>
    <scope>NUCLEOTIDE SEQUENCE</scope>
    <source>
        <strain evidence="1">STM</strain>
    </source>
</reference>
<evidence type="ECO:0000313" key="1">
    <source>
        <dbReference type="EMBL" id="KAA6314978.1"/>
    </source>
</evidence>
<name>A0A5J4Q1Q8_9ZZZZ</name>
<dbReference type="AlphaFoldDB" id="A0A5J4Q1Q8"/>
<organism evidence="1">
    <name type="scientific">termite gut metagenome</name>
    <dbReference type="NCBI Taxonomy" id="433724"/>
    <lineage>
        <taxon>unclassified sequences</taxon>
        <taxon>metagenomes</taxon>
        <taxon>organismal metagenomes</taxon>
    </lineage>
</organism>
<evidence type="ECO:0008006" key="2">
    <source>
        <dbReference type="Google" id="ProtNLM"/>
    </source>
</evidence>
<dbReference type="EMBL" id="SNRY01005429">
    <property type="protein sequence ID" value="KAA6314978.1"/>
    <property type="molecule type" value="Genomic_DNA"/>
</dbReference>
<dbReference type="InterPro" id="IPR014867">
    <property type="entry name" value="Spore_coat_CotH_CotH2/3/7"/>
</dbReference>
<dbReference type="Pfam" id="PF08757">
    <property type="entry name" value="CotH"/>
    <property type="match status" value="1"/>
</dbReference>
<sequence length="154" mass="18612">FLIVNEVTGNRDLYRPNSTYMYKVENQKIHMGPLWDFDYGFGKKDGSSNQDFFYTEGMYFYNKSSTSEPGESFFMQFFKDPEFRSEYKKRWNEVKSSISDIDIFVREIGDYLQKSSIENKEVWTENLNHTDQINRMRTWLKERIAYLDTQINKF</sequence>
<protein>
    <recommendedName>
        <fullName evidence="2">Spore coat protein CotH</fullName>
    </recommendedName>
</protein>